<gene>
    <name evidence="2" type="ORF">BaRGS_00014991</name>
</gene>
<comment type="caution">
    <text evidence="2">The sequence shown here is derived from an EMBL/GenBank/DDBJ whole genome shotgun (WGS) entry which is preliminary data.</text>
</comment>
<keyword evidence="1" id="KW-0732">Signal</keyword>
<name>A0ABD0L2Z9_9CAEN</name>
<dbReference type="EMBL" id="JACVVK020000089">
    <property type="protein sequence ID" value="KAK7493850.1"/>
    <property type="molecule type" value="Genomic_DNA"/>
</dbReference>
<accession>A0ABD0L2Z9</accession>
<reference evidence="2 3" key="1">
    <citation type="journal article" date="2023" name="Sci. Data">
        <title>Genome assembly of the Korean intertidal mud-creeper Batillaria attramentaria.</title>
        <authorList>
            <person name="Patra A.K."/>
            <person name="Ho P.T."/>
            <person name="Jun S."/>
            <person name="Lee S.J."/>
            <person name="Kim Y."/>
            <person name="Won Y.J."/>
        </authorList>
    </citation>
    <scope>NUCLEOTIDE SEQUENCE [LARGE SCALE GENOMIC DNA]</scope>
    <source>
        <strain evidence="2">Wonlab-2016</strain>
    </source>
</reference>
<keyword evidence="3" id="KW-1185">Reference proteome</keyword>
<dbReference type="AlphaFoldDB" id="A0ABD0L2Z9"/>
<evidence type="ECO:0000313" key="3">
    <source>
        <dbReference type="Proteomes" id="UP001519460"/>
    </source>
</evidence>
<evidence type="ECO:0000313" key="2">
    <source>
        <dbReference type="EMBL" id="KAK7493850.1"/>
    </source>
</evidence>
<sequence length="120" mass="13423">MTFDLMFVDALVLLPPFLMSDSWSISESCVSFKRYKATFLLSHADVKPVTGMSVAKRKACYLTEHQKPEDANMRKYGYCTIHRDARTDCRLMASVGNPLGLSRTPAAHDHVDAPIMTPKA</sequence>
<dbReference type="Proteomes" id="UP001519460">
    <property type="component" value="Unassembled WGS sequence"/>
</dbReference>
<protein>
    <submittedName>
        <fullName evidence="2">Uncharacterized protein</fullName>
    </submittedName>
</protein>
<evidence type="ECO:0000256" key="1">
    <source>
        <dbReference type="SAM" id="SignalP"/>
    </source>
</evidence>
<proteinExistence type="predicted"/>
<feature type="chain" id="PRO_5044746208" evidence="1">
    <location>
        <begin position="21"/>
        <end position="120"/>
    </location>
</feature>
<feature type="signal peptide" evidence="1">
    <location>
        <begin position="1"/>
        <end position="20"/>
    </location>
</feature>
<organism evidence="2 3">
    <name type="scientific">Batillaria attramentaria</name>
    <dbReference type="NCBI Taxonomy" id="370345"/>
    <lineage>
        <taxon>Eukaryota</taxon>
        <taxon>Metazoa</taxon>
        <taxon>Spiralia</taxon>
        <taxon>Lophotrochozoa</taxon>
        <taxon>Mollusca</taxon>
        <taxon>Gastropoda</taxon>
        <taxon>Caenogastropoda</taxon>
        <taxon>Sorbeoconcha</taxon>
        <taxon>Cerithioidea</taxon>
        <taxon>Batillariidae</taxon>
        <taxon>Batillaria</taxon>
    </lineage>
</organism>